<proteinExistence type="predicted"/>
<dbReference type="EMBL" id="KQ423185">
    <property type="protein sequence ID" value="KOF73371.1"/>
    <property type="molecule type" value="Genomic_DNA"/>
</dbReference>
<dbReference type="AlphaFoldDB" id="A0A0L8G8K7"/>
<dbReference type="STRING" id="37653.A0A0L8G8K7"/>
<gene>
    <name evidence="1" type="ORF">OCBIM_22037959mg</name>
</gene>
<name>A0A0L8G8K7_OCTBM</name>
<evidence type="ECO:0000313" key="1">
    <source>
        <dbReference type="EMBL" id="KOF73371.1"/>
    </source>
</evidence>
<sequence>MSARPFSASFPSPERMSLSGNVASKWRRFKQNFLNYSIASRLSNEFDTGYQTSVFLATIREECFDINEELQFDDEEQKNDLSEVINKFKEFFIELKDKLIRSQVVVGVKDNLLKEKLLADKKLTLDKYLQIEHMRHQNNKQKLLPQLSMQQIHN</sequence>
<organism evidence="1">
    <name type="scientific">Octopus bimaculoides</name>
    <name type="common">California two-spotted octopus</name>
    <dbReference type="NCBI Taxonomy" id="37653"/>
    <lineage>
        <taxon>Eukaryota</taxon>
        <taxon>Metazoa</taxon>
        <taxon>Spiralia</taxon>
        <taxon>Lophotrochozoa</taxon>
        <taxon>Mollusca</taxon>
        <taxon>Cephalopoda</taxon>
        <taxon>Coleoidea</taxon>
        <taxon>Octopodiformes</taxon>
        <taxon>Octopoda</taxon>
        <taxon>Incirrata</taxon>
        <taxon>Octopodidae</taxon>
        <taxon>Octopus</taxon>
    </lineage>
</organism>
<accession>A0A0L8G8K7</accession>
<reference evidence="1" key="1">
    <citation type="submission" date="2015-07" db="EMBL/GenBank/DDBJ databases">
        <title>MeaNS - Measles Nucleotide Surveillance Program.</title>
        <authorList>
            <person name="Tran T."/>
            <person name="Druce J."/>
        </authorList>
    </citation>
    <scope>NUCLEOTIDE SEQUENCE</scope>
    <source>
        <strain evidence="1">UCB-OBI-ISO-001</strain>
        <tissue evidence="1">Gonad</tissue>
    </source>
</reference>
<protein>
    <submittedName>
        <fullName evidence="1">Uncharacterized protein</fullName>
    </submittedName>
</protein>